<feature type="region of interest" description="Disordered" evidence="1">
    <location>
        <begin position="1"/>
        <end position="59"/>
    </location>
</feature>
<protein>
    <submittedName>
        <fullName evidence="2">Uncharacterized protein</fullName>
    </submittedName>
</protein>
<accession>A0ABQ8BTC3</accession>
<feature type="compositionally biased region" description="Basic residues" evidence="1">
    <location>
        <begin position="1"/>
        <end position="19"/>
    </location>
</feature>
<dbReference type="Proteomes" id="UP000824890">
    <property type="component" value="Unassembled WGS sequence"/>
</dbReference>
<feature type="compositionally biased region" description="Basic and acidic residues" evidence="1">
    <location>
        <begin position="49"/>
        <end position="59"/>
    </location>
</feature>
<evidence type="ECO:0000313" key="2">
    <source>
        <dbReference type="EMBL" id="KAH0908072.1"/>
    </source>
</evidence>
<evidence type="ECO:0000256" key="1">
    <source>
        <dbReference type="SAM" id="MobiDB-lite"/>
    </source>
</evidence>
<comment type="caution">
    <text evidence="2">The sequence shown here is derived from an EMBL/GenBank/DDBJ whole genome shotgun (WGS) entry which is preliminary data.</text>
</comment>
<gene>
    <name evidence="2" type="ORF">HID58_031393</name>
</gene>
<sequence length="59" mass="7084">MRKRRRSWWKTMSTRHRSRDSKMVEADRHDGEVRRPPNDGSGGQNTEMKTPKTEQSRTR</sequence>
<organism evidence="2 3">
    <name type="scientific">Brassica napus</name>
    <name type="common">Rape</name>
    <dbReference type="NCBI Taxonomy" id="3708"/>
    <lineage>
        <taxon>Eukaryota</taxon>
        <taxon>Viridiplantae</taxon>
        <taxon>Streptophyta</taxon>
        <taxon>Embryophyta</taxon>
        <taxon>Tracheophyta</taxon>
        <taxon>Spermatophyta</taxon>
        <taxon>Magnoliopsida</taxon>
        <taxon>eudicotyledons</taxon>
        <taxon>Gunneridae</taxon>
        <taxon>Pentapetalae</taxon>
        <taxon>rosids</taxon>
        <taxon>malvids</taxon>
        <taxon>Brassicales</taxon>
        <taxon>Brassicaceae</taxon>
        <taxon>Brassiceae</taxon>
        <taxon>Brassica</taxon>
    </lineage>
</organism>
<proteinExistence type="predicted"/>
<dbReference type="EMBL" id="JAGKQM010000009">
    <property type="protein sequence ID" value="KAH0908072.1"/>
    <property type="molecule type" value="Genomic_DNA"/>
</dbReference>
<evidence type="ECO:0000313" key="3">
    <source>
        <dbReference type="Proteomes" id="UP000824890"/>
    </source>
</evidence>
<reference evidence="2 3" key="1">
    <citation type="submission" date="2021-05" db="EMBL/GenBank/DDBJ databases">
        <title>Genome Assembly of Synthetic Allotetraploid Brassica napus Reveals Homoeologous Exchanges between Subgenomes.</title>
        <authorList>
            <person name="Davis J.T."/>
        </authorList>
    </citation>
    <scope>NUCLEOTIDE SEQUENCE [LARGE SCALE GENOMIC DNA]</scope>
    <source>
        <strain evidence="3">cv. Da-Ae</strain>
        <tissue evidence="2">Seedling</tissue>
    </source>
</reference>
<keyword evidence="3" id="KW-1185">Reference proteome</keyword>
<name>A0ABQ8BTC3_BRANA</name>
<feature type="compositionally biased region" description="Basic and acidic residues" evidence="1">
    <location>
        <begin position="20"/>
        <end position="37"/>
    </location>
</feature>